<proteinExistence type="predicted"/>
<evidence type="ECO:0000313" key="3">
    <source>
        <dbReference type="EMBL" id="MBE1459251.1"/>
    </source>
</evidence>
<feature type="domain" description="D-alanyl-D-alanine carboxypeptidase-like core" evidence="2">
    <location>
        <begin position="337"/>
        <end position="443"/>
    </location>
</feature>
<name>A0ABR9HJT6_9ACTN</name>
<dbReference type="InterPro" id="IPR009045">
    <property type="entry name" value="Zn_M74/Hedgehog-like"/>
</dbReference>
<evidence type="ECO:0000256" key="1">
    <source>
        <dbReference type="SAM" id="MobiDB-lite"/>
    </source>
</evidence>
<organism evidence="3 4">
    <name type="scientific">Nocardiopsis terrae</name>
    <dbReference type="NCBI Taxonomy" id="372655"/>
    <lineage>
        <taxon>Bacteria</taxon>
        <taxon>Bacillati</taxon>
        <taxon>Actinomycetota</taxon>
        <taxon>Actinomycetes</taxon>
        <taxon>Streptosporangiales</taxon>
        <taxon>Nocardiopsidaceae</taxon>
        <taxon>Nocardiopsis</taxon>
    </lineage>
</organism>
<keyword evidence="4" id="KW-1185">Reference proteome</keyword>
<dbReference type="EMBL" id="JADBDY010000001">
    <property type="protein sequence ID" value="MBE1459251.1"/>
    <property type="molecule type" value="Genomic_DNA"/>
</dbReference>
<feature type="compositionally biased region" description="Low complexity" evidence="1">
    <location>
        <begin position="198"/>
        <end position="212"/>
    </location>
</feature>
<feature type="compositionally biased region" description="Low complexity" evidence="1">
    <location>
        <begin position="282"/>
        <end position="297"/>
    </location>
</feature>
<feature type="region of interest" description="Disordered" evidence="1">
    <location>
        <begin position="103"/>
        <end position="138"/>
    </location>
</feature>
<feature type="compositionally biased region" description="Basic and acidic residues" evidence="1">
    <location>
        <begin position="107"/>
        <end position="132"/>
    </location>
</feature>
<feature type="region of interest" description="Disordered" evidence="1">
    <location>
        <begin position="263"/>
        <end position="318"/>
    </location>
</feature>
<gene>
    <name evidence="3" type="ORF">H4W79_003465</name>
</gene>
<evidence type="ECO:0000259" key="2">
    <source>
        <dbReference type="Pfam" id="PF02557"/>
    </source>
</evidence>
<comment type="caution">
    <text evidence="3">The sequence shown here is derived from an EMBL/GenBank/DDBJ whole genome shotgun (WGS) entry which is preliminary data.</text>
</comment>
<feature type="region of interest" description="Disordered" evidence="1">
    <location>
        <begin position="198"/>
        <end position="219"/>
    </location>
</feature>
<dbReference type="Pfam" id="PF02557">
    <property type="entry name" value="VanY"/>
    <property type="match status" value="1"/>
</dbReference>
<dbReference type="Gene3D" id="3.30.1380.10">
    <property type="match status" value="1"/>
</dbReference>
<dbReference type="Proteomes" id="UP000598217">
    <property type="component" value="Unassembled WGS sequence"/>
</dbReference>
<reference evidence="3 4" key="1">
    <citation type="submission" date="2020-10" db="EMBL/GenBank/DDBJ databases">
        <title>Sequencing the genomes of 1000 actinobacteria strains.</title>
        <authorList>
            <person name="Klenk H.-P."/>
        </authorList>
    </citation>
    <scope>NUCLEOTIDE SEQUENCE [LARGE SCALE GENOMIC DNA]</scope>
    <source>
        <strain evidence="3 4">DSM 45157</strain>
    </source>
</reference>
<dbReference type="InterPro" id="IPR003709">
    <property type="entry name" value="VanY-like_core_dom"/>
</dbReference>
<protein>
    <recommendedName>
        <fullName evidence="2">D-alanyl-D-alanine carboxypeptidase-like core domain-containing protein</fullName>
    </recommendedName>
</protein>
<dbReference type="CDD" id="cd14814">
    <property type="entry name" value="Peptidase_M15"/>
    <property type="match status" value="1"/>
</dbReference>
<evidence type="ECO:0000313" key="4">
    <source>
        <dbReference type="Proteomes" id="UP000598217"/>
    </source>
</evidence>
<dbReference type="SUPFAM" id="SSF55166">
    <property type="entry name" value="Hedgehog/DD-peptidase"/>
    <property type="match status" value="1"/>
</dbReference>
<accession>A0ABR9HJT6</accession>
<sequence>MATQSHAPVTEGLLPSSRKPGTVSGISVNTLIPLGVALLFVLTYAAPGAARVTSGGGPGNGEGAAVLEERGPDELRVELASARAEVTALRELAAERIRDYEEENERLDELTEARQEADSRARSAGEHHESSRLRAARQAASAYKGADLGMVQAWTGPEGPAEALERGSYLFLLGEHRSADLTRAQAARVATDTLAEAAGTAEQQQAEAAESAESAREAALEAIAEQEERAEELLRQQTLLEEELAGARDRELDEERLEETLTDARAAAPAEQDRAAEPAPPDAARAAPEAEGAGAEEAPADVDEARTGDGCARDDLGGLPNGRLPEAVLCPLPQPGERLRADAAAAFLELDGAFRSEFDRPMCVTDSYRPYHEQVRLFQEMLPGMAARPGTSAHGLGVAVDLCGGVHELGTAEHRWMLDHGPAYGWDNPDWARGGFEPWHWEFTR</sequence>
<feature type="region of interest" description="Disordered" evidence="1">
    <location>
        <begin position="1"/>
        <end position="20"/>
    </location>
</feature>
<feature type="compositionally biased region" description="Basic and acidic residues" evidence="1">
    <location>
        <begin position="303"/>
        <end position="316"/>
    </location>
</feature>